<keyword evidence="4" id="KW-1185">Reference proteome</keyword>
<organism evidence="3 4">
    <name type="scientific">Marinicrinis sediminis</name>
    <dbReference type="NCBI Taxonomy" id="1652465"/>
    <lineage>
        <taxon>Bacteria</taxon>
        <taxon>Bacillati</taxon>
        <taxon>Bacillota</taxon>
        <taxon>Bacilli</taxon>
        <taxon>Bacillales</taxon>
        <taxon>Paenibacillaceae</taxon>
    </lineage>
</organism>
<comment type="caution">
    <text evidence="3">The sequence shown here is derived from an EMBL/GenBank/DDBJ whole genome shotgun (WGS) entry which is preliminary data.</text>
</comment>
<dbReference type="PANTHER" id="PTHR43798:SF31">
    <property type="entry name" value="AB HYDROLASE SUPERFAMILY PROTEIN YCLE"/>
    <property type="match status" value="1"/>
</dbReference>
<dbReference type="RefSeq" id="WP_379928077.1">
    <property type="nucleotide sequence ID" value="NZ_JBHUMM010000005.1"/>
</dbReference>
<dbReference type="Pfam" id="PF00561">
    <property type="entry name" value="Abhydrolase_1"/>
    <property type="match status" value="1"/>
</dbReference>
<dbReference type="EMBL" id="JBHUMM010000005">
    <property type="protein sequence ID" value="MFD2670659.1"/>
    <property type="molecule type" value="Genomic_DNA"/>
</dbReference>
<dbReference type="InterPro" id="IPR029058">
    <property type="entry name" value="AB_hydrolase_fold"/>
</dbReference>
<name>A0ABW5R7U8_9BACL</name>
<evidence type="ECO:0000256" key="1">
    <source>
        <dbReference type="ARBA" id="ARBA00022801"/>
    </source>
</evidence>
<dbReference type="GO" id="GO:0016787">
    <property type="term" value="F:hydrolase activity"/>
    <property type="evidence" value="ECO:0007669"/>
    <property type="project" value="UniProtKB-KW"/>
</dbReference>
<gene>
    <name evidence="3" type="ORF">ACFSUC_03430</name>
</gene>
<accession>A0ABW5R7U8</accession>
<dbReference type="InterPro" id="IPR050266">
    <property type="entry name" value="AB_hydrolase_sf"/>
</dbReference>
<dbReference type="Gene3D" id="3.40.50.1820">
    <property type="entry name" value="alpha/beta hydrolase"/>
    <property type="match status" value="1"/>
</dbReference>
<evidence type="ECO:0000259" key="2">
    <source>
        <dbReference type="Pfam" id="PF00561"/>
    </source>
</evidence>
<reference evidence="4" key="1">
    <citation type="journal article" date="2019" name="Int. J. Syst. Evol. Microbiol.">
        <title>The Global Catalogue of Microorganisms (GCM) 10K type strain sequencing project: providing services to taxonomists for standard genome sequencing and annotation.</title>
        <authorList>
            <consortium name="The Broad Institute Genomics Platform"/>
            <consortium name="The Broad Institute Genome Sequencing Center for Infectious Disease"/>
            <person name="Wu L."/>
            <person name="Ma J."/>
        </authorList>
    </citation>
    <scope>NUCLEOTIDE SEQUENCE [LARGE SCALE GENOMIC DNA]</scope>
    <source>
        <strain evidence="4">KCTC 33676</strain>
    </source>
</reference>
<dbReference type="Proteomes" id="UP001597497">
    <property type="component" value="Unassembled WGS sequence"/>
</dbReference>
<dbReference type="PANTHER" id="PTHR43798">
    <property type="entry name" value="MONOACYLGLYCEROL LIPASE"/>
    <property type="match status" value="1"/>
</dbReference>
<evidence type="ECO:0000313" key="3">
    <source>
        <dbReference type="EMBL" id="MFD2670659.1"/>
    </source>
</evidence>
<proteinExistence type="predicted"/>
<evidence type="ECO:0000313" key="4">
    <source>
        <dbReference type="Proteomes" id="UP001597497"/>
    </source>
</evidence>
<keyword evidence="1 3" id="KW-0378">Hydrolase</keyword>
<dbReference type="SUPFAM" id="SSF53474">
    <property type="entry name" value="alpha/beta-Hydrolases"/>
    <property type="match status" value="1"/>
</dbReference>
<dbReference type="InterPro" id="IPR000073">
    <property type="entry name" value="AB_hydrolase_1"/>
</dbReference>
<sequence>MPMMEADGVRLHYHKKGKGIPIVLIHPPLLTSENFNYQLEDLSDDFQVIVFDIRGHGFSSPSEQAVTYSQVSSDIQLLLNSLDIDRCYIGGYSTGGGIALDAMLSYPHRFYGGIMISAMPEVSDASLRNRIRLAVRLSETRLHPLLRWSICRGNADMNLTYRNLSEAAKHGNPPNIRQYYESSLTFNCTKALKYLQLPQLLVYGNKDGAFHRYAKLLQAELPSSQLYYMRGVSHQLPTKAPRRLNGLIRKWITEHQEMGLSGSVLRTLERAESSPSLQ</sequence>
<protein>
    <submittedName>
        <fullName evidence="3">Alpha/beta fold hydrolase</fullName>
    </submittedName>
</protein>
<feature type="domain" description="AB hydrolase-1" evidence="2">
    <location>
        <begin position="21"/>
        <end position="227"/>
    </location>
</feature>